<evidence type="ECO:0000313" key="5">
    <source>
        <dbReference type="Proteomes" id="UP001501627"/>
    </source>
</evidence>
<dbReference type="Gene3D" id="3.40.50.720">
    <property type="entry name" value="NAD(P)-binding Rossmann-like Domain"/>
    <property type="match status" value="1"/>
</dbReference>
<dbReference type="InterPro" id="IPR057326">
    <property type="entry name" value="KR_dom"/>
</dbReference>
<proteinExistence type="inferred from homology"/>
<dbReference type="InterPro" id="IPR020904">
    <property type="entry name" value="Sc_DH/Rdtase_CS"/>
</dbReference>
<accession>A0ABP7R5C5</accession>
<dbReference type="EMBL" id="BAABBP010000010">
    <property type="protein sequence ID" value="GAA3992797.1"/>
    <property type="molecule type" value="Genomic_DNA"/>
</dbReference>
<evidence type="ECO:0000256" key="1">
    <source>
        <dbReference type="ARBA" id="ARBA00006484"/>
    </source>
</evidence>
<organism evidence="4 5">
    <name type="scientific">Comamonas faecalis</name>
    <dbReference type="NCBI Taxonomy" id="1387849"/>
    <lineage>
        <taxon>Bacteria</taxon>
        <taxon>Pseudomonadati</taxon>
        <taxon>Pseudomonadota</taxon>
        <taxon>Betaproteobacteria</taxon>
        <taxon>Burkholderiales</taxon>
        <taxon>Comamonadaceae</taxon>
        <taxon>Comamonas</taxon>
    </lineage>
</organism>
<sequence>MYDFQDKTLLLTGANGGIGREVARLFYAHGANLVLTDIDLAGLEGFAQTLGGDVARRVACLRMDAADPEDSQKAVDVARERFGGIDYLVPSAGLYLAQPVREMTDAQWRQTLSINLDGVFYLCQRAIAVLRDGSSIVHLSSLAAHRGAYYNAHYSASKGAILSLTRSLARELGPKTRVNAVSPGVIATPMTNELIARRGQESIEQTPLKRLGQPEEIASVIGFLCSSAASFITGEVIHVNGGLYMAG</sequence>
<protein>
    <submittedName>
        <fullName evidence="4">SDR family NAD(P)-dependent oxidoreductase</fullName>
    </submittedName>
</protein>
<evidence type="ECO:0000256" key="2">
    <source>
        <dbReference type="ARBA" id="ARBA00023002"/>
    </source>
</evidence>
<dbReference type="InterPro" id="IPR036291">
    <property type="entry name" value="NAD(P)-bd_dom_sf"/>
</dbReference>
<evidence type="ECO:0000259" key="3">
    <source>
        <dbReference type="SMART" id="SM00822"/>
    </source>
</evidence>
<dbReference type="PANTHER" id="PTHR42760:SF133">
    <property type="entry name" value="3-OXOACYL-[ACYL-CARRIER-PROTEIN] REDUCTASE"/>
    <property type="match status" value="1"/>
</dbReference>
<gene>
    <name evidence="4" type="ORF">GCM10022279_15090</name>
</gene>
<dbReference type="Proteomes" id="UP001501627">
    <property type="component" value="Unassembled WGS sequence"/>
</dbReference>
<dbReference type="InterPro" id="IPR002347">
    <property type="entry name" value="SDR_fam"/>
</dbReference>
<dbReference type="Pfam" id="PF13561">
    <property type="entry name" value="adh_short_C2"/>
    <property type="match status" value="1"/>
</dbReference>
<keyword evidence="5" id="KW-1185">Reference proteome</keyword>
<dbReference type="PANTHER" id="PTHR42760">
    <property type="entry name" value="SHORT-CHAIN DEHYDROGENASES/REDUCTASES FAMILY MEMBER"/>
    <property type="match status" value="1"/>
</dbReference>
<comment type="similarity">
    <text evidence="1">Belongs to the short-chain dehydrogenases/reductases (SDR) family.</text>
</comment>
<dbReference type="SUPFAM" id="SSF51735">
    <property type="entry name" value="NAD(P)-binding Rossmann-fold domains"/>
    <property type="match status" value="1"/>
</dbReference>
<reference evidence="5" key="1">
    <citation type="journal article" date="2019" name="Int. J. Syst. Evol. Microbiol.">
        <title>The Global Catalogue of Microorganisms (GCM) 10K type strain sequencing project: providing services to taxonomists for standard genome sequencing and annotation.</title>
        <authorList>
            <consortium name="The Broad Institute Genomics Platform"/>
            <consortium name="The Broad Institute Genome Sequencing Center for Infectious Disease"/>
            <person name="Wu L."/>
            <person name="Ma J."/>
        </authorList>
    </citation>
    <scope>NUCLEOTIDE SEQUENCE [LARGE SCALE GENOMIC DNA]</scope>
    <source>
        <strain evidence="5">JCM 17561</strain>
    </source>
</reference>
<dbReference type="PRINTS" id="PR00081">
    <property type="entry name" value="GDHRDH"/>
</dbReference>
<dbReference type="PROSITE" id="PS00061">
    <property type="entry name" value="ADH_SHORT"/>
    <property type="match status" value="1"/>
</dbReference>
<comment type="caution">
    <text evidence="4">The sequence shown here is derived from an EMBL/GenBank/DDBJ whole genome shotgun (WGS) entry which is preliminary data.</text>
</comment>
<dbReference type="RefSeq" id="WP_103043744.1">
    <property type="nucleotide sequence ID" value="NZ_BAABBP010000010.1"/>
</dbReference>
<feature type="domain" description="Ketoreductase" evidence="3">
    <location>
        <begin position="7"/>
        <end position="189"/>
    </location>
</feature>
<dbReference type="PRINTS" id="PR00080">
    <property type="entry name" value="SDRFAMILY"/>
</dbReference>
<evidence type="ECO:0000313" key="4">
    <source>
        <dbReference type="EMBL" id="GAA3992797.1"/>
    </source>
</evidence>
<keyword evidence="2" id="KW-0560">Oxidoreductase</keyword>
<dbReference type="SMART" id="SM00822">
    <property type="entry name" value="PKS_KR"/>
    <property type="match status" value="1"/>
</dbReference>
<name>A0ABP7R5C5_9BURK</name>